<dbReference type="EMBL" id="GBRH01235891">
    <property type="protein sequence ID" value="JAD62004.1"/>
    <property type="molecule type" value="Transcribed_RNA"/>
</dbReference>
<protein>
    <submittedName>
        <fullName evidence="1">Uncharacterized protein</fullName>
    </submittedName>
</protein>
<reference evidence="1" key="1">
    <citation type="submission" date="2014-09" db="EMBL/GenBank/DDBJ databases">
        <authorList>
            <person name="Magalhaes I.L.F."/>
            <person name="Oliveira U."/>
            <person name="Santos F.R."/>
            <person name="Vidigal T.H.D.A."/>
            <person name="Brescovit A.D."/>
            <person name="Santos A.J."/>
        </authorList>
    </citation>
    <scope>NUCLEOTIDE SEQUENCE</scope>
    <source>
        <tissue evidence="1">Shoot tissue taken approximately 20 cm above the soil surface</tissue>
    </source>
</reference>
<dbReference type="AlphaFoldDB" id="A0A0A9BDG7"/>
<proteinExistence type="predicted"/>
<organism evidence="1">
    <name type="scientific">Arundo donax</name>
    <name type="common">Giant reed</name>
    <name type="synonym">Donax arundinaceus</name>
    <dbReference type="NCBI Taxonomy" id="35708"/>
    <lineage>
        <taxon>Eukaryota</taxon>
        <taxon>Viridiplantae</taxon>
        <taxon>Streptophyta</taxon>
        <taxon>Embryophyta</taxon>
        <taxon>Tracheophyta</taxon>
        <taxon>Spermatophyta</taxon>
        <taxon>Magnoliopsida</taxon>
        <taxon>Liliopsida</taxon>
        <taxon>Poales</taxon>
        <taxon>Poaceae</taxon>
        <taxon>PACMAD clade</taxon>
        <taxon>Arundinoideae</taxon>
        <taxon>Arundineae</taxon>
        <taxon>Arundo</taxon>
    </lineage>
</organism>
<accession>A0A0A9BDG7</accession>
<evidence type="ECO:0000313" key="1">
    <source>
        <dbReference type="EMBL" id="JAD62004.1"/>
    </source>
</evidence>
<reference evidence="1" key="2">
    <citation type="journal article" date="2015" name="Data Brief">
        <title>Shoot transcriptome of the giant reed, Arundo donax.</title>
        <authorList>
            <person name="Barrero R.A."/>
            <person name="Guerrero F.D."/>
            <person name="Moolhuijzen P."/>
            <person name="Goolsby J.A."/>
            <person name="Tidwell J."/>
            <person name="Bellgard S.E."/>
            <person name="Bellgard M.I."/>
        </authorList>
    </citation>
    <scope>NUCLEOTIDE SEQUENCE</scope>
    <source>
        <tissue evidence="1">Shoot tissue taken approximately 20 cm above the soil surface</tissue>
    </source>
</reference>
<name>A0A0A9BDG7_ARUDO</name>
<sequence>MKRQLAIYMTYFLCKACNIEHVPVQDGPLNCRI</sequence>